<feature type="region of interest" description="Disordered" evidence="1">
    <location>
        <begin position="54"/>
        <end position="82"/>
    </location>
</feature>
<protein>
    <submittedName>
        <fullName evidence="2">Uncharacterized protein</fullName>
    </submittedName>
</protein>
<organism evidence="2">
    <name type="scientific">Sesamum radiatum</name>
    <name type="common">Black benniseed</name>
    <dbReference type="NCBI Taxonomy" id="300843"/>
    <lineage>
        <taxon>Eukaryota</taxon>
        <taxon>Viridiplantae</taxon>
        <taxon>Streptophyta</taxon>
        <taxon>Embryophyta</taxon>
        <taxon>Tracheophyta</taxon>
        <taxon>Spermatophyta</taxon>
        <taxon>Magnoliopsida</taxon>
        <taxon>eudicotyledons</taxon>
        <taxon>Gunneridae</taxon>
        <taxon>Pentapetalae</taxon>
        <taxon>asterids</taxon>
        <taxon>lamiids</taxon>
        <taxon>Lamiales</taxon>
        <taxon>Pedaliaceae</taxon>
        <taxon>Sesamum</taxon>
    </lineage>
</organism>
<accession>A0AAW2LBQ3</accession>
<name>A0AAW2LBQ3_SESRA</name>
<comment type="caution">
    <text evidence="2">The sequence shown here is derived from an EMBL/GenBank/DDBJ whole genome shotgun (WGS) entry which is preliminary data.</text>
</comment>
<evidence type="ECO:0000313" key="2">
    <source>
        <dbReference type="EMBL" id="KAL0316456.1"/>
    </source>
</evidence>
<gene>
    <name evidence="2" type="ORF">Sradi_5523800</name>
</gene>
<reference evidence="2" key="2">
    <citation type="journal article" date="2024" name="Plant">
        <title>Genomic evolution and insights into agronomic trait innovations of Sesamum species.</title>
        <authorList>
            <person name="Miao H."/>
            <person name="Wang L."/>
            <person name="Qu L."/>
            <person name="Liu H."/>
            <person name="Sun Y."/>
            <person name="Le M."/>
            <person name="Wang Q."/>
            <person name="Wei S."/>
            <person name="Zheng Y."/>
            <person name="Lin W."/>
            <person name="Duan Y."/>
            <person name="Cao H."/>
            <person name="Xiong S."/>
            <person name="Wang X."/>
            <person name="Wei L."/>
            <person name="Li C."/>
            <person name="Ma Q."/>
            <person name="Ju M."/>
            <person name="Zhao R."/>
            <person name="Li G."/>
            <person name="Mu C."/>
            <person name="Tian Q."/>
            <person name="Mei H."/>
            <person name="Zhang T."/>
            <person name="Gao T."/>
            <person name="Zhang H."/>
        </authorList>
    </citation>
    <scope>NUCLEOTIDE SEQUENCE</scope>
    <source>
        <strain evidence="2">G02</strain>
    </source>
</reference>
<sequence length="82" mass="8845">MNTGAPPTPGRGHRGQATVVALPALFGLSQRILHRPPLHRRLCPSPRKFLLTPYAARASNSQTSHRPWDASPPPAPLLSPQA</sequence>
<proteinExistence type="predicted"/>
<reference evidence="2" key="1">
    <citation type="submission" date="2020-06" db="EMBL/GenBank/DDBJ databases">
        <authorList>
            <person name="Li T."/>
            <person name="Hu X."/>
            <person name="Zhang T."/>
            <person name="Song X."/>
            <person name="Zhang H."/>
            <person name="Dai N."/>
            <person name="Sheng W."/>
            <person name="Hou X."/>
            <person name="Wei L."/>
        </authorList>
    </citation>
    <scope>NUCLEOTIDE SEQUENCE</scope>
    <source>
        <strain evidence="2">G02</strain>
        <tissue evidence="2">Leaf</tissue>
    </source>
</reference>
<feature type="compositionally biased region" description="Pro residues" evidence="1">
    <location>
        <begin position="70"/>
        <end position="82"/>
    </location>
</feature>
<dbReference type="EMBL" id="JACGWJ010000025">
    <property type="protein sequence ID" value="KAL0316456.1"/>
    <property type="molecule type" value="Genomic_DNA"/>
</dbReference>
<evidence type="ECO:0000256" key="1">
    <source>
        <dbReference type="SAM" id="MobiDB-lite"/>
    </source>
</evidence>
<dbReference type="AlphaFoldDB" id="A0AAW2LBQ3"/>